<protein>
    <recommendedName>
        <fullName evidence="5">SdhB protein, substrate of the Dot/Icm system</fullName>
    </recommendedName>
</protein>
<dbReference type="InParanoid" id="G9EUP6"/>
<dbReference type="OrthoDB" id="5631823at2"/>
<evidence type="ECO:0000313" key="3">
    <source>
        <dbReference type="EMBL" id="EHL29046.1"/>
    </source>
</evidence>
<feature type="compositionally biased region" description="Polar residues" evidence="2">
    <location>
        <begin position="1728"/>
        <end position="1738"/>
    </location>
</feature>
<keyword evidence="1" id="KW-0175">Coiled coil</keyword>
<sequence length="1738" mass="197235">MLNQLYKAVALLNDATPEIQTIVTNNYAILNPVFSSAYEIIQSYGWSPQMSDNEVIASANSVLDANEDAVMVTGNILSDREEALNASGASSESNNPLISVFTNLSQLLNVVADLQQPNLSTIEQRSKFEIMHHLLEKLDTIPFMNQLSLAGAGDSMAFKRLMDWLALIDDDDVDFTQKSMQGYITWANNYLPSFINYVDQLEQTNYLKPGLLSKDLFSALNRVKDTLAESPLTFNEKLITVESLAKTREAQIDVSQVAHVKAIVALEAQQRDIETFVGILKKYAGQSFSAITEKDRHEIRQIYPNIQHCLAHQSLELEHELTNVLNERGGIEESSWTKWTLNKLGAGVGYFAPKNVVTTENNTWTQWTFNQVGANITYWVGSHVDKFIAAKNLLHSALDKQIDAEKLKMAVAENARDTLNGLDETPILERVEQQINKIKSDLSTESQLSVVNQGDIVAVKASSLKNLRGNIAYLQELQLSETVHKTRDAFSAVLKHRLNQVNAAYFTAEPPYDISPNESELVQQVKHLENSLLRLEQALQNFERLKWDDGYRENYRTLRMIDSSARELFKSIQLLSPEAKKYVTPVLQQLNAYGSVLSTVTQKNGDLSSLAQLQKMDTTIELNSDFSDKKITSAELEQIEDVMSSKQSEIANKEASFIPNYRAQIEEARAKLLKRLQENLATPFASKLTPQPNGVPFIHLNEDAPQVAAFKKVINSLYYAEKVLQTIEHINTKTELDKVLAMHQGVAAVSQLYKSLSHLTDAAPEVQNLVRDNYDLLEPVFNHVSEVFNNSAWLDSFKNGELGRFVGRGINAILPGNGQSFTVTRLFADFPSLLHQIREQMQSGSTITAEKLRISERRIKAIDSVIDMVAKDKISLVAIAHGRDAYEGLVKLSSLLAREGNELQKSTLHAYQQWVKESYPDLLMMLDDLEARYYLQPGILSKPISTQVDAMSQYINDISAKNTKYKKYGIKPIQLSADVAPKRAENLGERRQEQWIELFKIEQKKQAASNFFSILDKYQGKSFSDLSFEDRLNLKEHFVEIQQAMAYGNVALTNKLINAFNQSDTMLKLDQIVQQKTCIDAFLMQEEKACQLKIDVVTEALAQHRPFEPGEDARMLEQAHRDFYQQQKPVVESEQHVLTTIDESSIGTIRISLENIQKLELSFYVAKLREQFKEKTQSYLSPQVQQYLKQLDSHDLHVIDANEPSLVRQVKELENNLYHLQAALVQFEQLKTSDRLLAQAKIFVQIGHHAQELANSVQQLSPELKEQYGSLVEQMLSFSDKVQALDYKNAYTADMKKFLEDSRKKPTLWLTKGAKVFNAAATQLDDATALLKESYESYALREDEEEVADFDELNFSFSNNALVIGNKGILKRVYVDLANHMKQFEQNVDKLGQEIKNSEHIKQVVYGEFLVSLSQQEDALCLKPGTLLKPAMAAVNQFFLSMALELNMPFKEKLKLLNEKNFINIISDASKKKLNELELKFKAESGNPDLELQIAIKRDKINFLAKQKELFAHQDPLLVKCALLDSQFNAYLRNHMNESGRYLSSPIYEQYERALQTKYEKDKVAIVKENPDALSEWMIEWNRHNFAHYWFVSKGIEQLGHLQEIALKEQKEDVRDYLDRVIITVKNEAIPIALRGDMMKQLPHSASFNRNIGSLSNGMSHFDKFKLFIKTAASSVVEAINTGGNVFQIYEKKKAGNIIKNIEKFHTLKKELNSMKTSGVEEQKNPEETFSASSSTRR</sequence>
<gene>
    <name evidence="3" type="ORF">LDG_9044</name>
</gene>
<dbReference type="RefSeq" id="WP_006872900.1">
    <property type="nucleotide sequence ID" value="NZ_JH413850.1"/>
</dbReference>
<reference evidence="3 4" key="1">
    <citation type="journal article" date="2011" name="BMC Genomics">
        <title>Insight into cross-talk between intra-amoebal pathogens.</title>
        <authorList>
            <person name="Gimenez G."/>
            <person name="Bertelli C."/>
            <person name="Moliner C."/>
            <person name="Robert C."/>
            <person name="Raoult D."/>
            <person name="Fournier P.E."/>
            <person name="Greub G."/>
        </authorList>
    </citation>
    <scope>NUCLEOTIDE SEQUENCE [LARGE SCALE GENOMIC DNA]</scope>
    <source>
        <strain evidence="3 4">LLAP12</strain>
    </source>
</reference>
<dbReference type="STRING" id="658187.LDG_9044"/>
<organism evidence="3 4">
    <name type="scientific">Legionella drancourtii LLAP12</name>
    <dbReference type="NCBI Taxonomy" id="658187"/>
    <lineage>
        <taxon>Bacteria</taxon>
        <taxon>Pseudomonadati</taxon>
        <taxon>Pseudomonadota</taxon>
        <taxon>Gammaproteobacteria</taxon>
        <taxon>Legionellales</taxon>
        <taxon>Legionellaceae</taxon>
        <taxon>Legionella</taxon>
    </lineage>
</organism>
<evidence type="ECO:0000256" key="1">
    <source>
        <dbReference type="SAM" id="Coils"/>
    </source>
</evidence>
<dbReference type="eggNOG" id="ENOG5030IKI">
    <property type="taxonomic scope" value="Bacteria"/>
</dbReference>
<keyword evidence="4" id="KW-1185">Reference proteome</keyword>
<evidence type="ECO:0000256" key="2">
    <source>
        <dbReference type="SAM" id="MobiDB-lite"/>
    </source>
</evidence>
<evidence type="ECO:0008006" key="5">
    <source>
        <dbReference type="Google" id="ProtNLM"/>
    </source>
</evidence>
<dbReference type="EMBL" id="JH413850">
    <property type="protein sequence ID" value="EHL29046.1"/>
    <property type="molecule type" value="Genomic_DNA"/>
</dbReference>
<dbReference type="HOGENOM" id="CLU_236551_0_0_6"/>
<feature type="compositionally biased region" description="Basic and acidic residues" evidence="2">
    <location>
        <begin position="1716"/>
        <end position="1727"/>
    </location>
</feature>
<feature type="region of interest" description="Disordered" evidence="2">
    <location>
        <begin position="1716"/>
        <end position="1738"/>
    </location>
</feature>
<feature type="coiled-coil region" evidence="1">
    <location>
        <begin position="518"/>
        <end position="545"/>
    </location>
</feature>
<feature type="coiled-coil region" evidence="1">
    <location>
        <begin position="1374"/>
        <end position="1401"/>
    </location>
</feature>
<evidence type="ECO:0000313" key="4">
    <source>
        <dbReference type="Proteomes" id="UP000002770"/>
    </source>
</evidence>
<dbReference type="Proteomes" id="UP000002770">
    <property type="component" value="Unassembled WGS sequence"/>
</dbReference>
<proteinExistence type="predicted"/>
<accession>G9EUP6</accession>
<name>G9EUP6_9GAMM</name>